<name>A0A812GM77_9DINO</name>
<reference evidence="9" key="1">
    <citation type="submission" date="2021-02" db="EMBL/GenBank/DDBJ databases">
        <authorList>
            <person name="Dougan E. K."/>
            <person name="Rhodes N."/>
            <person name="Thang M."/>
            <person name="Chan C."/>
        </authorList>
    </citation>
    <scope>NUCLEOTIDE SEQUENCE</scope>
</reference>
<dbReference type="AlphaFoldDB" id="A0A812GM77"/>
<dbReference type="GO" id="GO:0005829">
    <property type="term" value="C:cytosol"/>
    <property type="evidence" value="ECO:0007669"/>
    <property type="project" value="TreeGrafter"/>
</dbReference>
<dbReference type="GO" id="GO:0046872">
    <property type="term" value="F:metal ion binding"/>
    <property type="evidence" value="ECO:0007669"/>
    <property type="project" value="UniProtKB-KW"/>
</dbReference>
<dbReference type="Proteomes" id="UP000604046">
    <property type="component" value="Unassembled WGS sequence"/>
</dbReference>
<evidence type="ECO:0000256" key="1">
    <source>
        <dbReference type="ARBA" id="ARBA00022490"/>
    </source>
</evidence>
<dbReference type="GO" id="GO:0015979">
    <property type="term" value="P:photosynthesis"/>
    <property type="evidence" value="ECO:0007669"/>
    <property type="project" value="TreeGrafter"/>
</dbReference>
<evidence type="ECO:0000256" key="7">
    <source>
        <dbReference type="SAM" id="MobiDB-lite"/>
    </source>
</evidence>
<organism evidence="9 10">
    <name type="scientific">Symbiodinium natans</name>
    <dbReference type="NCBI Taxonomy" id="878477"/>
    <lineage>
        <taxon>Eukaryota</taxon>
        <taxon>Sar</taxon>
        <taxon>Alveolata</taxon>
        <taxon>Dinophyceae</taxon>
        <taxon>Suessiales</taxon>
        <taxon>Symbiodiniaceae</taxon>
        <taxon>Symbiodinium</taxon>
    </lineage>
</organism>
<dbReference type="GO" id="GO:0009749">
    <property type="term" value="P:response to glucose"/>
    <property type="evidence" value="ECO:0007669"/>
    <property type="project" value="TreeGrafter"/>
</dbReference>
<dbReference type="GO" id="GO:0047334">
    <property type="term" value="F:diphosphate-fructose-6-phosphate 1-phosphotransferase activity"/>
    <property type="evidence" value="ECO:0007669"/>
    <property type="project" value="TreeGrafter"/>
</dbReference>
<dbReference type="PANTHER" id="PTHR43650">
    <property type="entry name" value="PYROPHOSPHATE--FRUCTOSE 6-PHOSPHATE 1-PHOSPHOTRANSFERASE"/>
    <property type="match status" value="1"/>
</dbReference>
<keyword evidence="1" id="KW-0963">Cytoplasm</keyword>
<sequence>MEGVKDMRTQVVPPLPEILTNLDKTPEFFEDPDPVQHSDVFPSFSGLRPLMLRRRGDASVQAAPPQSGDAASGSAPSKPRALRVGVILAGEQSCLPSYPTNVIAGLFRGLKALSPGARLVGFVNGPRGFLEGKFKEITENQVKKDMNQGSWRLLGHGSCRDGSYSKENRMEEAQIAAEVCNELRLDALVIVAGPKDLSWAATLATAFTEEELCRTKVIGVPHSKNLNLYVKRYMPLTLGFDTARRLLSEVAGNIFVDALSSNKYWHFIRCGEDALTVEVALQTRSNFSVLTMGRQAHHISDQKETLMQTVTNICEVVQSRRRSGRHSGVVLISRQLIETLPEMDQLKAEIAAIVKTEAADKNRQPFPTEVDSRLKSDATKALFKRLPRFVQMNMIRSRDASGLPILPKDLEAERILGRFVQQELRLKPPIKKVKATFAPRFHAMDLMTSSPLPQSEHCVRCQLGLANFEVASTHFSTGMRGMLAA</sequence>
<keyword evidence="10" id="KW-1185">Reference proteome</keyword>
<dbReference type="OrthoDB" id="447360at2759"/>
<dbReference type="InterPro" id="IPR000023">
    <property type="entry name" value="Phosphofructokinase_dom"/>
</dbReference>
<keyword evidence="5" id="KW-0460">Magnesium</keyword>
<evidence type="ECO:0000259" key="8">
    <source>
        <dbReference type="Pfam" id="PF00365"/>
    </source>
</evidence>
<accession>A0A812GM77</accession>
<dbReference type="SUPFAM" id="SSF53784">
    <property type="entry name" value="Phosphofructokinase"/>
    <property type="match status" value="1"/>
</dbReference>
<dbReference type="Pfam" id="PF00365">
    <property type="entry name" value="PFK"/>
    <property type="match status" value="1"/>
</dbReference>
<dbReference type="GO" id="GO:0003872">
    <property type="term" value="F:6-phosphofructokinase activity"/>
    <property type="evidence" value="ECO:0007669"/>
    <property type="project" value="InterPro"/>
</dbReference>
<protein>
    <submittedName>
        <fullName evidence="9">PFP-BETA1 protein</fullName>
    </submittedName>
</protein>
<proteinExistence type="predicted"/>
<dbReference type="PANTHER" id="PTHR43650:SF17">
    <property type="entry name" value="PYROPHOSPHATE--FRUCTOSE 6-PHOSPHATE 1-PHOSPHOTRANSFERASE SUBUNIT ALPHA 1"/>
    <property type="match status" value="1"/>
</dbReference>
<dbReference type="UniPathway" id="UPA00109">
    <property type="reaction ID" value="UER00182"/>
</dbReference>
<keyword evidence="6" id="KW-0324">Glycolysis</keyword>
<evidence type="ECO:0000256" key="3">
    <source>
        <dbReference type="ARBA" id="ARBA00022723"/>
    </source>
</evidence>
<dbReference type="EMBL" id="CAJNDS010000023">
    <property type="protein sequence ID" value="CAE6920875.1"/>
    <property type="molecule type" value="Genomic_DNA"/>
</dbReference>
<feature type="domain" description="Phosphofructokinase" evidence="8">
    <location>
        <begin position="112"/>
        <end position="352"/>
    </location>
</feature>
<dbReference type="Gene3D" id="3.40.50.450">
    <property type="match status" value="1"/>
</dbReference>
<keyword evidence="4" id="KW-0418">Kinase</keyword>
<evidence type="ECO:0000313" key="10">
    <source>
        <dbReference type="Proteomes" id="UP000604046"/>
    </source>
</evidence>
<dbReference type="InterPro" id="IPR035966">
    <property type="entry name" value="PKF_sf"/>
</dbReference>
<comment type="caution">
    <text evidence="9">The sequence shown here is derived from an EMBL/GenBank/DDBJ whole genome shotgun (WGS) entry which is preliminary data.</text>
</comment>
<evidence type="ECO:0000313" key="9">
    <source>
        <dbReference type="EMBL" id="CAE6920875.1"/>
    </source>
</evidence>
<gene>
    <name evidence="9" type="primary">PFP-BETA1</name>
    <name evidence="9" type="ORF">SNAT2548_LOCUS454</name>
</gene>
<dbReference type="Gene3D" id="3.40.50.460">
    <property type="entry name" value="Phosphofructokinase domain"/>
    <property type="match status" value="1"/>
</dbReference>
<evidence type="ECO:0000256" key="6">
    <source>
        <dbReference type="ARBA" id="ARBA00023152"/>
    </source>
</evidence>
<keyword evidence="3" id="KW-0479">Metal-binding</keyword>
<evidence type="ECO:0000256" key="2">
    <source>
        <dbReference type="ARBA" id="ARBA00022679"/>
    </source>
</evidence>
<keyword evidence="2" id="KW-0808">Transferase</keyword>
<evidence type="ECO:0000256" key="4">
    <source>
        <dbReference type="ARBA" id="ARBA00022777"/>
    </source>
</evidence>
<feature type="region of interest" description="Disordered" evidence="7">
    <location>
        <begin position="56"/>
        <end position="77"/>
    </location>
</feature>
<evidence type="ECO:0000256" key="5">
    <source>
        <dbReference type="ARBA" id="ARBA00022842"/>
    </source>
</evidence>